<keyword evidence="2" id="KW-0418">Kinase</keyword>
<gene>
    <name evidence="2" type="primary">GTI1</name>
    <name evidence="2" type="ORF">O9K51_09726</name>
</gene>
<dbReference type="Proteomes" id="UP001163105">
    <property type="component" value="Unassembled WGS sequence"/>
</dbReference>
<organism evidence="2 3">
    <name type="scientific">Purpureocillium lavendulum</name>
    <dbReference type="NCBI Taxonomy" id="1247861"/>
    <lineage>
        <taxon>Eukaryota</taxon>
        <taxon>Fungi</taxon>
        <taxon>Dikarya</taxon>
        <taxon>Ascomycota</taxon>
        <taxon>Pezizomycotina</taxon>
        <taxon>Sordariomycetes</taxon>
        <taxon>Hypocreomycetidae</taxon>
        <taxon>Hypocreales</taxon>
        <taxon>Ophiocordycipitaceae</taxon>
        <taxon>Purpureocillium</taxon>
    </lineage>
</organism>
<name>A0AB34FFU5_9HYPO</name>
<dbReference type="GO" id="GO:0016301">
    <property type="term" value="F:kinase activity"/>
    <property type="evidence" value="ECO:0007669"/>
    <property type="project" value="UniProtKB-KW"/>
</dbReference>
<dbReference type="Pfam" id="PF09729">
    <property type="entry name" value="Gti1_Pac2"/>
    <property type="match status" value="1"/>
</dbReference>
<dbReference type="PANTHER" id="PTHR28027">
    <property type="entry name" value="TRANSCRIPTIONAL REGULATOR MIT1"/>
    <property type="match status" value="1"/>
</dbReference>
<protein>
    <submittedName>
        <fullName evidence="2">Protein kinase domain-containing protein ppk32</fullName>
    </submittedName>
</protein>
<keyword evidence="2" id="KW-0808">Transferase</keyword>
<evidence type="ECO:0000256" key="1">
    <source>
        <dbReference type="SAM" id="MobiDB-lite"/>
    </source>
</evidence>
<dbReference type="PANTHER" id="PTHR28027:SF1">
    <property type="entry name" value="CAMP INDEPENDENT REGULATORY PROTEIN (AFU_ORTHOLOGUE AFUA_3G09640)"/>
    <property type="match status" value="1"/>
</dbReference>
<proteinExistence type="predicted"/>
<dbReference type="InterPro" id="IPR018608">
    <property type="entry name" value="Gti1/Pac2"/>
</dbReference>
<dbReference type="GO" id="GO:0003677">
    <property type="term" value="F:DNA binding"/>
    <property type="evidence" value="ECO:0007669"/>
    <property type="project" value="TreeGrafter"/>
</dbReference>
<dbReference type="AlphaFoldDB" id="A0AB34FFU5"/>
<feature type="region of interest" description="Disordered" evidence="1">
    <location>
        <begin position="81"/>
        <end position="100"/>
    </location>
</feature>
<reference evidence="2" key="1">
    <citation type="submission" date="2023-01" db="EMBL/GenBank/DDBJ databases">
        <title>The growth and conidiation of Purpureocillium lavendulum are regulated by nitrogen source and histone H3K14 acetylation.</title>
        <authorList>
            <person name="Tang P."/>
            <person name="Han J."/>
            <person name="Zhang C."/>
            <person name="Tang P."/>
            <person name="Qi F."/>
            <person name="Zhang K."/>
            <person name="Liang L."/>
        </authorList>
    </citation>
    <scope>NUCLEOTIDE SEQUENCE</scope>
    <source>
        <strain evidence="2">YMF1.00683</strain>
    </source>
</reference>
<sequence>MSHVTHVYALNGTTACSKDKGLYLESPASFIAYSKYLQSLSGHKWWEARVVWAWKGNPVGLDYDEDDDVDDHLANFIANHQRLGANPPAPQKDGHPTSTRENTVMWKKLPTTADGDKRPWALFSSFRGYEIDDLDDDSDDEERRPSAKEMRQIRPGSVFVWDEREAGIRRWTDGRSWSTGRKSGSAMRYLEVESKRGDGFGSNQCVPKLYSGRHSDEPHDNAQFERCRYKTNGLMKLSFRITTLTNERLHLISYYSRIQLDQRNLHRPSSDQSLRSILPTKSIYPEFSMKDTNLPNVRRHGVRRVLAEVNDPLDKLWRHLQQLPDLRMLYVAGFEVDASVRIQLQGTRLSVRLETQNATLVDAVELYSELVYPAFPYFHEQSYTRRIFRGEHLANLTLFATALAILAITSSCIRDGALINRR</sequence>
<comment type="caution">
    <text evidence="2">The sequence shown here is derived from an EMBL/GenBank/DDBJ whole genome shotgun (WGS) entry which is preliminary data.</text>
</comment>
<evidence type="ECO:0000313" key="3">
    <source>
        <dbReference type="Proteomes" id="UP001163105"/>
    </source>
</evidence>
<evidence type="ECO:0000313" key="2">
    <source>
        <dbReference type="EMBL" id="KAJ6437898.1"/>
    </source>
</evidence>
<accession>A0AB34FFU5</accession>
<dbReference type="EMBL" id="JAQHRD010000010">
    <property type="protein sequence ID" value="KAJ6437898.1"/>
    <property type="molecule type" value="Genomic_DNA"/>
</dbReference>
<keyword evidence="3" id="KW-1185">Reference proteome</keyword>